<evidence type="ECO:0000256" key="3">
    <source>
        <dbReference type="ARBA" id="ARBA00022525"/>
    </source>
</evidence>
<keyword evidence="5 10" id="KW-0732">Signal</keyword>
<protein>
    <recommendedName>
        <fullName evidence="13">Feruloyl esterase</fullName>
    </recommendedName>
</protein>
<dbReference type="GO" id="GO:0005576">
    <property type="term" value="C:extracellular region"/>
    <property type="evidence" value="ECO:0007669"/>
    <property type="project" value="UniProtKB-SubCell"/>
</dbReference>
<dbReference type="GO" id="GO:0030600">
    <property type="term" value="F:feruloyl esterase activity"/>
    <property type="evidence" value="ECO:0007669"/>
    <property type="project" value="InterPro"/>
</dbReference>
<dbReference type="InterPro" id="IPR043595">
    <property type="entry name" value="FaeB/C/D"/>
</dbReference>
<dbReference type="AlphaFoldDB" id="A0A8K1CGV9"/>
<dbReference type="Proteomes" id="UP000794436">
    <property type="component" value="Unassembled WGS sequence"/>
</dbReference>
<evidence type="ECO:0000313" key="12">
    <source>
        <dbReference type="Proteomes" id="UP000794436"/>
    </source>
</evidence>
<keyword evidence="4" id="KW-0858">Xylan degradation</keyword>
<dbReference type="EMBL" id="SPLM01000072">
    <property type="protein sequence ID" value="TMW63306.1"/>
    <property type="molecule type" value="Genomic_DNA"/>
</dbReference>
<feature type="signal peptide" evidence="10">
    <location>
        <begin position="1"/>
        <end position="23"/>
    </location>
</feature>
<name>A0A8K1CGV9_PYTOL</name>
<reference evidence="11" key="1">
    <citation type="submission" date="2019-03" db="EMBL/GenBank/DDBJ databases">
        <title>Long read genome sequence of the mycoparasitic Pythium oligandrum ATCC 38472 isolated from sugarbeet rhizosphere.</title>
        <authorList>
            <person name="Gaulin E."/>
        </authorList>
    </citation>
    <scope>NUCLEOTIDE SEQUENCE</scope>
    <source>
        <strain evidence="11">ATCC 38472_TT</strain>
    </source>
</reference>
<keyword evidence="6" id="KW-0378">Hydrolase</keyword>
<evidence type="ECO:0000256" key="4">
    <source>
        <dbReference type="ARBA" id="ARBA00022651"/>
    </source>
</evidence>
<evidence type="ECO:0000256" key="6">
    <source>
        <dbReference type="ARBA" id="ARBA00022801"/>
    </source>
</evidence>
<keyword evidence="7" id="KW-0119">Carbohydrate metabolism</keyword>
<sequence>MVAKSSLFSGFLIALASLCGTLAAPSTSPGCTQPAKIVSGTFSVTVNGTERQYIVRVPEGYNHEKPSRVVVGFHWYGGSMQDVELDSTKYGNGSYFGLKALGGDSTIFVAPQGIANGWMNTNGDDLAFLDTIVETIDNGLCVDTNQRFAVGFSFGGSMAYAVANSRGKTFRAVAILSGTIFTPWTDETVPISLYVQHGVSDPANPITQGRTMRDHFVEVNGCANQTVEEPVVGSASHIKTEFKDCLSGKVVTFVAFDGVHQYSPLDADSQTPWSPEEIWNFFLNAP</sequence>
<keyword evidence="12" id="KW-1185">Reference proteome</keyword>
<evidence type="ECO:0000256" key="10">
    <source>
        <dbReference type="SAM" id="SignalP"/>
    </source>
</evidence>
<evidence type="ECO:0000256" key="5">
    <source>
        <dbReference type="ARBA" id="ARBA00022729"/>
    </source>
</evidence>
<evidence type="ECO:0000256" key="9">
    <source>
        <dbReference type="ARBA" id="ARBA00025250"/>
    </source>
</evidence>
<dbReference type="PANTHER" id="PTHR38050">
    <property type="match status" value="1"/>
</dbReference>
<evidence type="ECO:0008006" key="13">
    <source>
        <dbReference type="Google" id="ProtNLM"/>
    </source>
</evidence>
<proteinExistence type="inferred from homology"/>
<gene>
    <name evidence="11" type="ORF">Poli38472_002247</name>
</gene>
<evidence type="ECO:0000256" key="1">
    <source>
        <dbReference type="ARBA" id="ARBA00004613"/>
    </source>
</evidence>
<comment type="function">
    <text evidence="9">Involved in degradation of plant cell walls. Hydrolyzes the feruloyl-arabinose ester bond in arabinoxylans, and the feruloyl-galactose ester bond in pectin. Active against paranitrophenyl-acetate, methyl ferulate and wheat arabinoxylan.</text>
</comment>
<comment type="caution">
    <text evidence="11">The sequence shown here is derived from an EMBL/GenBank/DDBJ whole genome shotgun (WGS) entry which is preliminary data.</text>
</comment>
<keyword evidence="8" id="KW-0624">Polysaccharide degradation</keyword>
<evidence type="ECO:0000256" key="7">
    <source>
        <dbReference type="ARBA" id="ARBA00023277"/>
    </source>
</evidence>
<dbReference type="Gene3D" id="3.40.50.1820">
    <property type="entry name" value="alpha/beta hydrolase"/>
    <property type="match status" value="1"/>
</dbReference>
<dbReference type="GO" id="GO:0045493">
    <property type="term" value="P:xylan catabolic process"/>
    <property type="evidence" value="ECO:0007669"/>
    <property type="project" value="UniProtKB-KW"/>
</dbReference>
<dbReference type="OrthoDB" id="122995at2759"/>
<dbReference type="PANTHER" id="PTHR38050:SF1">
    <property type="entry name" value="FERULOYL ESTERASE C"/>
    <property type="match status" value="1"/>
</dbReference>
<comment type="similarity">
    <text evidence="2">Belongs to the faeC family.</text>
</comment>
<accession>A0A8K1CGV9</accession>
<dbReference type="InterPro" id="IPR029058">
    <property type="entry name" value="AB_hydrolase_fold"/>
</dbReference>
<evidence type="ECO:0000313" key="11">
    <source>
        <dbReference type="EMBL" id="TMW63306.1"/>
    </source>
</evidence>
<comment type="subcellular location">
    <subcellularLocation>
        <location evidence="1">Secreted</location>
    </subcellularLocation>
</comment>
<evidence type="ECO:0000256" key="8">
    <source>
        <dbReference type="ARBA" id="ARBA00023326"/>
    </source>
</evidence>
<keyword evidence="3" id="KW-0964">Secreted</keyword>
<evidence type="ECO:0000256" key="2">
    <source>
        <dbReference type="ARBA" id="ARBA00010278"/>
    </source>
</evidence>
<feature type="chain" id="PRO_5035479034" description="Feruloyl esterase" evidence="10">
    <location>
        <begin position="24"/>
        <end position="286"/>
    </location>
</feature>
<dbReference type="SUPFAM" id="SSF53474">
    <property type="entry name" value="alpha/beta-Hydrolases"/>
    <property type="match status" value="1"/>
</dbReference>
<organism evidence="11 12">
    <name type="scientific">Pythium oligandrum</name>
    <name type="common">Mycoparasitic fungus</name>
    <dbReference type="NCBI Taxonomy" id="41045"/>
    <lineage>
        <taxon>Eukaryota</taxon>
        <taxon>Sar</taxon>
        <taxon>Stramenopiles</taxon>
        <taxon>Oomycota</taxon>
        <taxon>Peronosporomycetes</taxon>
        <taxon>Pythiales</taxon>
        <taxon>Pythiaceae</taxon>
        <taxon>Pythium</taxon>
    </lineage>
</organism>